<comment type="caution">
    <text evidence="5">The sequence shown here is derived from an EMBL/GenBank/DDBJ whole genome shotgun (WGS) entry which is preliminary data.</text>
</comment>
<keyword evidence="3" id="KW-0843">Virulence</keyword>
<keyword evidence="2" id="KW-0732">Signal</keyword>
<keyword evidence="6" id="KW-1185">Reference proteome</keyword>
<evidence type="ECO:0008006" key="7">
    <source>
        <dbReference type="Google" id="ProtNLM"/>
    </source>
</evidence>
<dbReference type="EMBL" id="JASWJB010000067">
    <property type="protein sequence ID" value="KAK2601909.1"/>
    <property type="molecule type" value="Genomic_DNA"/>
</dbReference>
<dbReference type="SUPFAM" id="SSF56399">
    <property type="entry name" value="ADP-ribosylation"/>
    <property type="match status" value="2"/>
</dbReference>
<keyword evidence="1" id="KW-0800">Toxin</keyword>
<evidence type="ECO:0000313" key="5">
    <source>
        <dbReference type="EMBL" id="KAK2601909.1"/>
    </source>
</evidence>
<dbReference type="Proteomes" id="UP001251528">
    <property type="component" value="Unassembled WGS sequence"/>
</dbReference>
<gene>
    <name evidence="5" type="ORF">QQS21_004500</name>
</gene>
<dbReference type="Gene3D" id="3.90.210.10">
    <property type="entry name" value="Heat-Labile Enterotoxin, subunit A"/>
    <property type="match status" value="2"/>
</dbReference>
<evidence type="ECO:0000256" key="3">
    <source>
        <dbReference type="ARBA" id="ARBA00023026"/>
    </source>
</evidence>
<evidence type="ECO:0000256" key="1">
    <source>
        <dbReference type="ARBA" id="ARBA00022656"/>
    </source>
</evidence>
<reference evidence="5" key="1">
    <citation type="submission" date="2023-06" db="EMBL/GenBank/DDBJ databases">
        <title>Conoideocrella luteorostrata (Hypocreales: Clavicipitaceae), a potential biocontrol fungus for elongate hemlock scale in United States Christmas tree production areas.</title>
        <authorList>
            <person name="Barrett H."/>
            <person name="Lovett B."/>
            <person name="Macias A.M."/>
            <person name="Stajich J.E."/>
            <person name="Kasson M.T."/>
        </authorList>
    </citation>
    <scope>NUCLEOTIDE SEQUENCE</scope>
    <source>
        <strain evidence="5">ARSEF 14590</strain>
    </source>
</reference>
<dbReference type="InterPro" id="IPR001144">
    <property type="entry name" value="Enterotoxin_A"/>
</dbReference>
<dbReference type="GO" id="GO:0090729">
    <property type="term" value="F:toxin activity"/>
    <property type="evidence" value="ECO:0007669"/>
    <property type="project" value="UniProtKB-KW"/>
</dbReference>
<sequence>MSMDAHELVYLASGHAMDTPARVQIESGITEFENTSPDTDEAWGYDTNAEESGFTLVTRSFDEARHHLQSFQRGWIFRIAASPNMVPLASFKGYTHAALGGVLWSQVQTYAPTDSSWEDNSAGFRWQNNSDYDPRWEHYGANGQQPLLSGVGRPANLTSLQLATQFMNELTSRQNHLLGVDQCNTLRELLDWNPDSEPTRDFPLIRHRQPESLQSMALRQFDWTTVNIPPYLQMVMAEGIPTAAQCLQTSGELKRAYLGNSPEEHRRSDDGMAEQDDCDKLASTIQQLPLPQDEQVNNETFTCDNVPFYPDPATIVFYGDYLWPEEAKKQGGFLPFATPPPGPAYDVEGLDPTTNQGIEMEFENYLLPTYLSFGQAAKHAAIIASGMTEGFAGVVYVVQATPNMVSSGKESVAVGGIRWSQVLGWMQIPQGYSPPEYDAAARAKLQQHFEHAFNETKDLFQPNKDYNPDFDLYQTTTDVQYDLNTPQDLVAFMNRNGQAVGWQGHFPLFEHSHTAQSETSMAAKTQNAVPVPHDPSAWEGIKKYVKSHAVALALLPAAVAFAFVPGLGEAADAAELAALCTESVESIEMAEASSSLTEVGSGLTQLLRGAAKLKVD</sequence>
<name>A0AAJ0CS52_9HYPO</name>
<dbReference type="Pfam" id="PF01375">
    <property type="entry name" value="Enterotoxin_a"/>
    <property type="match status" value="1"/>
</dbReference>
<keyword evidence="4" id="KW-1015">Disulfide bond</keyword>
<proteinExistence type="predicted"/>
<dbReference type="AlphaFoldDB" id="A0AAJ0CS52"/>
<protein>
    <recommendedName>
        <fullName evidence="7">Enterotoxin</fullName>
    </recommendedName>
</protein>
<evidence type="ECO:0000313" key="6">
    <source>
        <dbReference type="Proteomes" id="UP001251528"/>
    </source>
</evidence>
<organism evidence="5 6">
    <name type="scientific">Conoideocrella luteorostrata</name>
    <dbReference type="NCBI Taxonomy" id="1105319"/>
    <lineage>
        <taxon>Eukaryota</taxon>
        <taxon>Fungi</taxon>
        <taxon>Dikarya</taxon>
        <taxon>Ascomycota</taxon>
        <taxon>Pezizomycotina</taxon>
        <taxon>Sordariomycetes</taxon>
        <taxon>Hypocreomycetidae</taxon>
        <taxon>Hypocreales</taxon>
        <taxon>Clavicipitaceae</taxon>
        <taxon>Conoideocrella</taxon>
    </lineage>
</organism>
<accession>A0AAJ0CS52</accession>
<evidence type="ECO:0000256" key="2">
    <source>
        <dbReference type="ARBA" id="ARBA00022729"/>
    </source>
</evidence>
<evidence type="ECO:0000256" key="4">
    <source>
        <dbReference type="ARBA" id="ARBA00023157"/>
    </source>
</evidence>